<reference evidence="1" key="1">
    <citation type="journal article" date="2015" name="Nature">
        <title>Complex archaea that bridge the gap between prokaryotes and eukaryotes.</title>
        <authorList>
            <person name="Spang A."/>
            <person name="Saw J.H."/>
            <person name="Jorgensen S.L."/>
            <person name="Zaremba-Niedzwiedzka K."/>
            <person name="Martijn J."/>
            <person name="Lind A.E."/>
            <person name="van Eijk R."/>
            <person name="Schleper C."/>
            <person name="Guy L."/>
            <person name="Ettema T.J."/>
        </authorList>
    </citation>
    <scope>NUCLEOTIDE SEQUENCE</scope>
</reference>
<gene>
    <name evidence="1" type="ORF">LCGC14_2982270</name>
</gene>
<dbReference type="AlphaFoldDB" id="A0A0F8ZXH2"/>
<protein>
    <submittedName>
        <fullName evidence="1">Uncharacterized protein</fullName>
    </submittedName>
</protein>
<name>A0A0F8ZXH2_9ZZZZ</name>
<comment type="caution">
    <text evidence="1">The sequence shown here is derived from an EMBL/GenBank/DDBJ whole genome shotgun (WGS) entry which is preliminary data.</text>
</comment>
<organism evidence="1">
    <name type="scientific">marine sediment metagenome</name>
    <dbReference type="NCBI Taxonomy" id="412755"/>
    <lineage>
        <taxon>unclassified sequences</taxon>
        <taxon>metagenomes</taxon>
        <taxon>ecological metagenomes</taxon>
    </lineage>
</organism>
<dbReference type="EMBL" id="LAZR01060938">
    <property type="protein sequence ID" value="KKK64626.1"/>
    <property type="molecule type" value="Genomic_DNA"/>
</dbReference>
<sequence length="54" mass="6608">MNYGDKLVLTYHIQKEYDIYKPDRYYWIGYLLSDKIIEFKILLAVKSVFIICRN</sequence>
<proteinExistence type="predicted"/>
<evidence type="ECO:0000313" key="1">
    <source>
        <dbReference type="EMBL" id="KKK64626.1"/>
    </source>
</evidence>
<accession>A0A0F8ZXH2</accession>